<name>A0A9P5YQV0_9AGAR</name>
<dbReference type="PANTHER" id="PTHR10622:SF10">
    <property type="entry name" value="HET DOMAIN-CONTAINING PROTEIN"/>
    <property type="match status" value="1"/>
</dbReference>
<keyword evidence="3" id="KW-1185">Reference proteome</keyword>
<accession>A0A9P5YQV0</accession>
<dbReference type="InterPro" id="IPR010730">
    <property type="entry name" value="HET"/>
</dbReference>
<evidence type="ECO:0000259" key="1">
    <source>
        <dbReference type="Pfam" id="PF06985"/>
    </source>
</evidence>
<proteinExistence type="predicted"/>
<dbReference type="AlphaFoldDB" id="A0A9P5YQV0"/>
<sequence>MVIPRHINDERSIELQSILSNLHERVFNRLPIRLLYFKKQDDTNILKISLLDRSEIYSTLTEELTREYMCMPWDDPRRFQLKDSVTKYAILSHTWLRSEPSEITYDLWRKRDFDLLHPGYRKLVQFSRAALENHELSLGWMDTVCIDKSSSSELDESIRSMYKWYENSSVCITYLAESSSVADMANDTWFTRGWTLQELLAPYTLKFYDCNWNQLTSSSNDKRHEGVQDQIKLATSITEDELTENYMFRHPISRRMQWAAKRRVTRGEDTAYSLMGIFEISMSIAYGEGECNAFARLLKEII</sequence>
<dbReference type="Pfam" id="PF06985">
    <property type="entry name" value="HET"/>
    <property type="match status" value="1"/>
</dbReference>
<dbReference type="PANTHER" id="PTHR10622">
    <property type="entry name" value="HET DOMAIN-CONTAINING PROTEIN"/>
    <property type="match status" value="1"/>
</dbReference>
<feature type="domain" description="Heterokaryon incompatibility" evidence="1">
    <location>
        <begin position="88"/>
        <end position="180"/>
    </location>
</feature>
<gene>
    <name evidence="2" type="ORF">BDN70DRAFT_867408</name>
</gene>
<protein>
    <recommendedName>
        <fullName evidence="1">Heterokaryon incompatibility domain-containing protein</fullName>
    </recommendedName>
</protein>
<organism evidence="2 3">
    <name type="scientific">Pholiota conissans</name>
    <dbReference type="NCBI Taxonomy" id="109636"/>
    <lineage>
        <taxon>Eukaryota</taxon>
        <taxon>Fungi</taxon>
        <taxon>Dikarya</taxon>
        <taxon>Basidiomycota</taxon>
        <taxon>Agaricomycotina</taxon>
        <taxon>Agaricomycetes</taxon>
        <taxon>Agaricomycetidae</taxon>
        <taxon>Agaricales</taxon>
        <taxon>Agaricineae</taxon>
        <taxon>Strophariaceae</taxon>
        <taxon>Pholiota</taxon>
    </lineage>
</organism>
<dbReference type="Proteomes" id="UP000807469">
    <property type="component" value="Unassembled WGS sequence"/>
</dbReference>
<evidence type="ECO:0000313" key="2">
    <source>
        <dbReference type="EMBL" id="KAF9473428.1"/>
    </source>
</evidence>
<evidence type="ECO:0000313" key="3">
    <source>
        <dbReference type="Proteomes" id="UP000807469"/>
    </source>
</evidence>
<dbReference type="EMBL" id="MU155444">
    <property type="protein sequence ID" value="KAF9473428.1"/>
    <property type="molecule type" value="Genomic_DNA"/>
</dbReference>
<feature type="non-terminal residue" evidence="2">
    <location>
        <position position="302"/>
    </location>
</feature>
<comment type="caution">
    <text evidence="2">The sequence shown here is derived from an EMBL/GenBank/DDBJ whole genome shotgun (WGS) entry which is preliminary data.</text>
</comment>
<reference evidence="2" key="1">
    <citation type="submission" date="2020-11" db="EMBL/GenBank/DDBJ databases">
        <authorList>
            <consortium name="DOE Joint Genome Institute"/>
            <person name="Ahrendt S."/>
            <person name="Riley R."/>
            <person name="Andreopoulos W."/>
            <person name="Labutti K."/>
            <person name="Pangilinan J."/>
            <person name="Ruiz-Duenas F.J."/>
            <person name="Barrasa J.M."/>
            <person name="Sanchez-Garcia M."/>
            <person name="Camarero S."/>
            <person name="Miyauchi S."/>
            <person name="Serrano A."/>
            <person name="Linde D."/>
            <person name="Babiker R."/>
            <person name="Drula E."/>
            <person name="Ayuso-Fernandez I."/>
            <person name="Pacheco R."/>
            <person name="Padilla G."/>
            <person name="Ferreira P."/>
            <person name="Barriuso J."/>
            <person name="Kellner H."/>
            <person name="Castanera R."/>
            <person name="Alfaro M."/>
            <person name="Ramirez L."/>
            <person name="Pisabarro A.G."/>
            <person name="Kuo A."/>
            <person name="Tritt A."/>
            <person name="Lipzen A."/>
            <person name="He G."/>
            <person name="Yan M."/>
            <person name="Ng V."/>
            <person name="Cullen D."/>
            <person name="Martin F."/>
            <person name="Rosso M.-N."/>
            <person name="Henrissat B."/>
            <person name="Hibbett D."/>
            <person name="Martinez A.T."/>
            <person name="Grigoriev I.V."/>
        </authorList>
    </citation>
    <scope>NUCLEOTIDE SEQUENCE</scope>
    <source>
        <strain evidence="2">CIRM-BRFM 674</strain>
    </source>
</reference>